<dbReference type="InterPro" id="IPR044946">
    <property type="entry name" value="Restrct_endonuc_typeI_TRD_sf"/>
</dbReference>
<dbReference type="Gene3D" id="3.90.220.20">
    <property type="entry name" value="DNA methylase specificity domains"/>
    <property type="match status" value="2"/>
</dbReference>
<reference evidence="5 6" key="1">
    <citation type="submission" date="2019-12" db="EMBL/GenBank/DDBJ databases">
        <title>complete genome sequences of Aeromonas veronii str. WP3-W19-ESBL-03 isolated from wastewater treatment plant effluent.</title>
        <authorList>
            <person name="Sekizuka T."/>
            <person name="Itokawa K."/>
            <person name="Yatsu K."/>
            <person name="Inamine Y."/>
            <person name="Kuroda M."/>
        </authorList>
    </citation>
    <scope>NUCLEOTIDE SEQUENCE [LARGE SCALE GENOMIC DNA]</scope>
    <source>
        <strain evidence="5 6">WP3-W19-ESBL-03</strain>
    </source>
</reference>
<dbReference type="Pfam" id="PF01420">
    <property type="entry name" value="Methylase_S"/>
    <property type="match status" value="1"/>
</dbReference>
<evidence type="ECO:0000313" key="5">
    <source>
        <dbReference type="EMBL" id="BBR39161.1"/>
    </source>
</evidence>
<dbReference type="PANTHER" id="PTHR30408:SF12">
    <property type="entry name" value="TYPE I RESTRICTION ENZYME MJAVIII SPECIFICITY SUBUNIT"/>
    <property type="match status" value="1"/>
</dbReference>
<keyword evidence="3" id="KW-0238">DNA-binding</keyword>
<dbReference type="InterPro" id="IPR000055">
    <property type="entry name" value="Restrct_endonuc_typeI_TRD"/>
</dbReference>
<dbReference type="RefSeq" id="WP_182939402.1">
    <property type="nucleotide sequence ID" value="NZ_AP022038.1"/>
</dbReference>
<dbReference type="EMBL" id="AP022038">
    <property type="protein sequence ID" value="BBR39161.1"/>
    <property type="molecule type" value="Genomic_DNA"/>
</dbReference>
<dbReference type="SUPFAM" id="SSF116734">
    <property type="entry name" value="DNA methylase specificity domain"/>
    <property type="match status" value="2"/>
</dbReference>
<dbReference type="GO" id="GO:0003677">
    <property type="term" value="F:DNA binding"/>
    <property type="evidence" value="ECO:0007669"/>
    <property type="project" value="UniProtKB-KW"/>
</dbReference>
<feature type="domain" description="Type I restriction modification DNA specificity" evidence="4">
    <location>
        <begin position="237"/>
        <end position="396"/>
    </location>
</feature>
<gene>
    <name evidence="5" type="ORF">WP3W19E03_16860</name>
</gene>
<keyword evidence="2" id="KW-0680">Restriction system</keyword>
<evidence type="ECO:0000259" key="4">
    <source>
        <dbReference type="Pfam" id="PF01420"/>
    </source>
</evidence>
<comment type="similarity">
    <text evidence="1">Belongs to the type-I restriction system S methylase family.</text>
</comment>
<evidence type="ECO:0000256" key="1">
    <source>
        <dbReference type="ARBA" id="ARBA00010923"/>
    </source>
</evidence>
<proteinExistence type="inferred from homology"/>
<dbReference type="AlphaFoldDB" id="A0A6S5CGT5"/>
<dbReference type="InterPro" id="IPR052021">
    <property type="entry name" value="Type-I_RS_S_subunit"/>
</dbReference>
<organism evidence="5 6">
    <name type="scientific">Aeromonas veronii</name>
    <dbReference type="NCBI Taxonomy" id="654"/>
    <lineage>
        <taxon>Bacteria</taxon>
        <taxon>Pseudomonadati</taxon>
        <taxon>Pseudomonadota</taxon>
        <taxon>Gammaproteobacteria</taxon>
        <taxon>Aeromonadales</taxon>
        <taxon>Aeromonadaceae</taxon>
        <taxon>Aeromonas</taxon>
    </lineage>
</organism>
<dbReference type="PANTHER" id="PTHR30408">
    <property type="entry name" value="TYPE-1 RESTRICTION ENZYME ECOKI SPECIFICITY PROTEIN"/>
    <property type="match status" value="1"/>
</dbReference>
<sequence length="446" mass="48590">MSHYKPYPAYRDSGVEWIGQVPSKWEVKPIKIVATFNDDVLPDSTAADTPISYVDISSVSYAAGIGSTEEMLFGNAPSRARRKAKVGDVVISTVRTYLKAVAAVDAAHADCVYSTGFAVLRSRTGHIEPNFLKWLALNELFIQSVESHSEGLSYPAINAPELVNLKTVMPSLPEQATIAVTIDRETARFDALIAKKTRFIELLKEKRQALITHAVTKGLDPNVAMKDSGVEWIGEVPEQWVIGRLCDFCSSISTGPFGTALGVSDYIKDGIPVINPSHMNDGLCAPDRLVTVSEETAQRLAFWVLREGDIVAARRGELGRAAIVTGEEAGWICGTGSLRLTPLPDRATPEYLYSVLQSGYARAWLDRESVGSTMPNLNESLIGRLPVVIPPSTTEQISLLGSLDQQECRVSSLIAKTQRSIDLLKERRSAFITAAVTGQIDLRESA</sequence>
<evidence type="ECO:0000313" key="6">
    <source>
        <dbReference type="Proteomes" id="UP000515442"/>
    </source>
</evidence>
<evidence type="ECO:0000256" key="3">
    <source>
        <dbReference type="ARBA" id="ARBA00023125"/>
    </source>
</evidence>
<evidence type="ECO:0000256" key="2">
    <source>
        <dbReference type="ARBA" id="ARBA00022747"/>
    </source>
</evidence>
<protein>
    <submittedName>
        <fullName evidence="5">Type I restriction-modification protein subunit S</fullName>
    </submittedName>
</protein>
<accession>A0A6S5CGT5</accession>
<dbReference type="GO" id="GO:0009307">
    <property type="term" value="P:DNA restriction-modification system"/>
    <property type="evidence" value="ECO:0007669"/>
    <property type="project" value="UniProtKB-KW"/>
</dbReference>
<dbReference type="Proteomes" id="UP000515442">
    <property type="component" value="Chromosome"/>
</dbReference>
<name>A0A6S5CGT5_AERVE</name>